<dbReference type="PANTHER" id="PTHR48200">
    <property type="entry name" value="PROTEIN, PUTATIVE-RELATED"/>
    <property type="match status" value="1"/>
</dbReference>
<name>A0A1U8IKM2_GOSHI</name>
<dbReference type="KEGG" id="ghi:107895679"/>
<evidence type="ECO:0000259" key="1">
    <source>
        <dbReference type="Pfam" id="PF24924"/>
    </source>
</evidence>
<gene>
    <name evidence="3" type="primary">LOC107895679</name>
</gene>
<proteinExistence type="predicted"/>
<dbReference type="PANTHER" id="PTHR48200:SF1">
    <property type="entry name" value="AMINOTRANSFERASE-LIKE PLANT MOBILE DOMAIN-CONTAINING PROTEIN"/>
    <property type="match status" value="1"/>
</dbReference>
<reference evidence="2" key="1">
    <citation type="journal article" date="2020" name="Nat. Genet.">
        <title>Genomic diversifications of five Gossypium allopolyploid species and their impact on cotton improvement.</title>
        <authorList>
            <person name="Chen Z.J."/>
            <person name="Sreedasyam A."/>
            <person name="Ando A."/>
            <person name="Song Q."/>
            <person name="De Santiago L.M."/>
            <person name="Hulse-Kemp A.M."/>
            <person name="Ding M."/>
            <person name="Ye W."/>
            <person name="Kirkbride R.C."/>
            <person name="Jenkins J."/>
            <person name="Plott C."/>
            <person name="Lovell J."/>
            <person name="Lin Y.M."/>
            <person name="Vaughn R."/>
            <person name="Liu B."/>
            <person name="Simpson S."/>
            <person name="Scheffler B.E."/>
            <person name="Wen L."/>
            <person name="Saski C.A."/>
            <person name="Grover C.E."/>
            <person name="Hu G."/>
            <person name="Conover J.L."/>
            <person name="Carlson J.W."/>
            <person name="Shu S."/>
            <person name="Boston L.B."/>
            <person name="Williams M."/>
            <person name="Peterson D.G."/>
            <person name="McGee K."/>
            <person name="Jones D.C."/>
            <person name="Wendel J.F."/>
            <person name="Stelly D.M."/>
            <person name="Grimwood J."/>
            <person name="Schmutz J."/>
        </authorList>
    </citation>
    <scope>NUCLEOTIDE SEQUENCE [LARGE SCALE GENOMIC DNA]</scope>
    <source>
        <strain evidence="2">cv. TM-1</strain>
    </source>
</reference>
<protein>
    <recommendedName>
        <fullName evidence="1">DUF7745 domain-containing protein</fullName>
    </recommendedName>
</protein>
<dbReference type="GeneID" id="107895679"/>
<accession>A0A1U8IKM2</accession>
<dbReference type="AlphaFoldDB" id="A0A1U8IKM2"/>
<dbReference type="PaxDb" id="3635-A0A1U8IKM2"/>
<dbReference type="Pfam" id="PF24924">
    <property type="entry name" value="DUF7745"/>
    <property type="match status" value="2"/>
</dbReference>
<evidence type="ECO:0000313" key="3">
    <source>
        <dbReference type="RefSeq" id="XP_016676409.1"/>
    </source>
</evidence>
<keyword evidence="2" id="KW-1185">Reference proteome</keyword>
<feature type="domain" description="DUF7745" evidence="1">
    <location>
        <begin position="181"/>
        <end position="242"/>
    </location>
</feature>
<feature type="domain" description="DUF7745" evidence="1">
    <location>
        <begin position="6"/>
        <end position="163"/>
    </location>
</feature>
<dbReference type="OrthoDB" id="984336at2759"/>
<sequence length="248" mass="29031">MKDIWAQWDDEARQLFFQTYGDLSYLLDIKVDKHLFRAMVQFWNPAYSYFTFGEVDIVPTLEEYTTLLRCPRIQGNKAYVRPASLPIFVRKLVMITGMSEQWAVARVQQKGDSKYIPWAILRDLILTHPDVKKKVNVLALSIYGLVIFLKAIGHIDEAVTGLFDRIGKQNTPEAATTPRRDDITEERWMDILQNLREEEVLWKAPWMNPNEVLYRCSSFDWVPLPEIWGVVAYAPLLVLRQYKVGQFR</sequence>
<reference evidence="3" key="2">
    <citation type="submission" date="2025-08" db="UniProtKB">
        <authorList>
            <consortium name="RefSeq"/>
        </authorList>
    </citation>
    <scope>IDENTIFICATION</scope>
</reference>
<evidence type="ECO:0000313" key="2">
    <source>
        <dbReference type="Proteomes" id="UP000818029"/>
    </source>
</evidence>
<dbReference type="InterPro" id="IPR056647">
    <property type="entry name" value="DUF7745"/>
</dbReference>
<dbReference type="Proteomes" id="UP000818029">
    <property type="component" value="Chromosome A10"/>
</dbReference>
<organism evidence="2 3">
    <name type="scientific">Gossypium hirsutum</name>
    <name type="common">Upland cotton</name>
    <name type="synonym">Gossypium mexicanum</name>
    <dbReference type="NCBI Taxonomy" id="3635"/>
    <lineage>
        <taxon>Eukaryota</taxon>
        <taxon>Viridiplantae</taxon>
        <taxon>Streptophyta</taxon>
        <taxon>Embryophyta</taxon>
        <taxon>Tracheophyta</taxon>
        <taxon>Spermatophyta</taxon>
        <taxon>Magnoliopsida</taxon>
        <taxon>eudicotyledons</taxon>
        <taxon>Gunneridae</taxon>
        <taxon>Pentapetalae</taxon>
        <taxon>rosids</taxon>
        <taxon>malvids</taxon>
        <taxon>Malvales</taxon>
        <taxon>Malvaceae</taxon>
        <taxon>Malvoideae</taxon>
        <taxon>Gossypium</taxon>
    </lineage>
</organism>
<dbReference type="RefSeq" id="XP_016676409.1">
    <property type="nucleotide sequence ID" value="XM_016820920.1"/>
</dbReference>